<feature type="signal peptide" evidence="1">
    <location>
        <begin position="1"/>
        <end position="15"/>
    </location>
</feature>
<evidence type="ECO:0000313" key="3">
    <source>
        <dbReference type="Proteomes" id="UP000663419"/>
    </source>
</evidence>
<protein>
    <submittedName>
        <fullName evidence="2">Uncharacterized protein</fullName>
    </submittedName>
</protein>
<dbReference type="VEuPathDB" id="FungiDB:I7I53_01258"/>
<evidence type="ECO:0000256" key="1">
    <source>
        <dbReference type="SAM" id="SignalP"/>
    </source>
</evidence>
<keyword evidence="1" id="KW-0732">Signal</keyword>
<reference evidence="2" key="1">
    <citation type="submission" date="2021-01" db="EMBL/GenBank/DDBJ databases">
        <title>Chromosome-level genome assembly of a human fungal pathogen reveals clustering of transcriptionally co-regulated genes.</title>
        <authorList>
            <person name="Voorhies M."/>
            <person name="Cohen S."/>
            <person name="Shea T.P."/>
            <person name="Petrus S."/>
            <person name="Munoz J.F."/>
            <person name="Poplawski S."/>
            <person name="Goldman W.E."/>
            <person name="Michael T."/>
            <person name="Cuomo C.A."/>
            <person name="Sil A."/>
            <person name="Beyhan S."/>
        </authorList>
    </citation>
    <scope>NUCLEOTIDE SEQUENCE</scope>
    <source>
        <strain evidence="2">H88</strain>
    </source>
</reference>
<dbReference type="Proteomes" id="UP000663419">
    <property type="component" value="Chromosome 3"/>
</dbReference>
<dbReference type="EMBL" id="CP069104">
    <property type="protein sequence ID" value="QSS53867.1"/>
    <property type="molecule type" value="Genomic_DNA"/>
</dbReference>
<proteinExistence type="predicted"/>
<sequence>MLLQINIWCVWRSEGLLFYVCFDSVMHCARCTDIRVYCKWMVLYIGLASNSHNSHGHTSCHAFS</sequence>
<accession>A0A8A1LPJ4</accession>
<feature type="chain" id="PRO_5034273823" evidence="1">
    <location>
        <begin position="16"/>
        <end position="64"/>
    </location>
</feature>
<name>A0A8A1LPJ4_AJEC8</name>
<dbReference type="AlphaFoldDB" id="A0A8A1LPJ4"/>
<gene>
    <name evidence="2" type="ORF">I7I53_01258</name>
</gene>
<organism evidence="2 3">
    <name type="scientific">Ajellomyces capsulatus (strain H88)</name>
    <name type="common">Darling's disease fungus</name>
    <name type="synonym">Histoplasma capsulatum</name>
    <dbReference type="NCBI Taxonomy" id="544711"/>
    <lineage>
        <taxon>Eukaryota</taxon>
        <taxon>Fungi</taxon>
        <taxon>Dikarya</taxon>
        <taxon>Ascomycota</taxon>
        <taxon>Pezizomycotina</taxon>
        <taxon>Eurotiomycetes</taxon>
        <taxon>Eurotiomycetidae</taxon>
        <taxon>Onygenales</taxon>
        <taxon>Ajellomycetaceae</taxon>
        <taxon>Histoplasma</taxon>
    </lineage>
</organism>
<evidence type="ECO:0000313" key="2">
    <source>
        <dbReference type="EMBL" id="QSS53867.1"/>
    </source>
</evidence>